<dbReference type="Gene3D" id="3.40.50.1820">
    <property type="entry name" value="alpha/beta hydrolase"/>
    <property type="match status" value="1"/>
</dbReference>
<dbReference type="EMBL" id="SNXW01000001">
    <property type="protein sequence ID" value="TDP88007.1"/>
    <property type="molecule type" value="Genomic_DNA"/>
</dbReference>
<dbReference type="GO" id="GO:0016020">
    <property type="term" value="C:membrane"/>
    <property type="evidence" value="ECO:0007669"/>
    <property type="project" value="TreeGrafter"/>
</dbReference>
<name>A0A4R6RPI1_9BURK</name>
<dbReference type="PRINTS" id="PR00111">
    <property type="entry name" value="ABHYDROLASE"/>
</dbReference>
<organism evidence="2 3">
    <name type="scientific">Aquabacterium commune</name>
    <dbReference type="NCBI Taxonomy" id="70586"/>
    <lineage>
        <taxon>Bacteria</taxon>
        <taxon>Pseudomonadati</taxon>
        <taxon>Pseudomonadota</taxon>
        <taxon>Betaproteobacteria</taxon>
        <taxon>Burkholderiales</taxon>
        <taxon>Aquabacterium</taxon>
    </lineage>
</organism>
<dbReference type="Proteomes" id="UP000294593">
    <property type="component" value="Unassembled WGS sequence"/>
</dbReference>
<protein>
    <submittedName>
        <fullName evidence="2">Pimeloyl-ACP methyl ester carboxylesterase</fullName>
    </submittedName>
</protein>
<dbReference type="PANTHER" id="PTHR43798:SF33">
    <property type="entry name" value="HYDROLASE, PUTATIVE (AFU_ORTHOLOGUE AFUA_2G14860)-RELATED"/>
    <property type="match status" value="1"/>
</dbReference>
<dbReference type="PANTHER" id="PTHR43798">
    <property type="entry name" value="MONOACYLGLYCEROL LIPASE"/>
    <property type="match status" value="1"/>
</dbReference>
<gene>
    <name evidence="2" type="ORF">EV672_101143</name>
</gene>
<dbReference type="GO" id="GO:0046464">
    <property type="term" value="P:acylglycerol catabolic process"/>
    <property type="evidence" value="ECO:0007669"/>
    <property type="project" value="TreeGrafter"/>
</dbReference>
<evidence type="ECO:0000313" key="3">
    <source>
        <dbReference type="Proteomes" id="UP000294593"/>
    </source>
</evidence>
<sequence length="300" mass="32695">MPIPTQPGWPLQTSELTACGIRSRVLQGGADLRATEAVVFVHGNPGCCEDWRELMQAASPLGRVIAVDMPGFGQADKPADYPYSVEGGAAFLSEALRQLGVLRVHLVLHDFGGPWGLMWAALNPMAVASVTLINTGVMRGYRWHLMARIWRTPLLGELAQLTTTRKGFHWVMSLGAPRGLPPAFVNRMYDDMDWGTRRAILKLYRATGDLEQRSQTLSAMLAPIKPPTLVVWGAADPYLPARLAEQQQETFPGAQVVMLPDSGHFPFADNPQAVAQAVVPFLQKHLLPHGSAFGGRTGTV</sequence>
<comment type="caution">
    <text evidence="2">The sequence shown here is derived from an EMBL/GenBank/DDBJ whole genome shotgun (WGS) entry which is preliminary data.</text>
</comment>
<dbReference type="InterPro" id="IPR050266">
    <property type="entry name" value="AB_hydrolase_sf"/>
</dbReference>
<dbReference type="OrthoDB" id="9802676at2"/>
<dbReference type="RefSeq" id="WP_133605673.1">
    <property type="nucleotide sequence ID" value="NZ_SNXW01000001.1"/>
</dbReference>
<accession>A0A4R6RPI1</accession>
<keyword evidence="3" id="KW-1185">Reference proteome</keyword>
<dbReference type="SUPFAM" id="SSF53474">
    <property type="entry name" value="alpha/beta-Hydrolases"/>
    <property type="match status" value="1"/>
</dbReference>
<reference evidence="2 3" key="1">
    <citation type="submission" date="2019-03" db="EMBL/GenBank/DDBJ databases">
        <title>Genomic Encyclopedia of Type Strains, Phase IV (KMG-IV): sequencing the most valuable type-strain genomes for metagenomic binning, comparative biology and taxonomic classification.</title>
        <authorList>
            <person name="Goeker M."/>
        </authorList>
    </citation>
    <scope>NUCLEOTIDE SEQUENCE [LARGE SCALE GENOMIC DNA]</scope>
    <source>
        <strain evidence="2 3">DSM 11901</strain>
    </source>
</reference>
<dbReference type="GO" id="GO:0047372">
    <property type="term" value="F:monoacylglycerol lipase activity"/>
    <property type="evidence" value="ECO:0007669"/>
    <property type="project" value="TreeGrafter"/>
</dbReference>
<dbReference type="InterPro" id="IPR029058">
    <property type="entry name" value="AB_hydrolase_fold"/>
</dbReference>
<evidence type="ECO:0000259" key="1">
    <source>
        <dbReference type="Pfam" id="PF00561"/>
    </source>
</evidence>
<dbReference type="InterPro" id="IPR000073">
    <property type="entry name" value="AB_hydrolase_1"/>
</dbReference>
<proteinExistence type="predicted"/>
<evidence type="ECO:0000313" key="2">
    <source>
        <dbReference type="EMBL" id="TDP88007.1"/>
    </source>
</evidence>
<dbReference type="Pfam" id="PF00561">
    <property type="entry name" value="Abhydrolase_1"/>
    <property type="match status" value="1"/>
</dbReference>
<dbReference type="AlphaFoldDB" id="A0A4R6RPI1"/>
<feature type="domain" description="AB hydrolase-1" evidence="1">
    <location>
        <begin position="37"/>
        <end position="271"/>
    </location>
</feature>